<dbReference type="HOGENOM" id="CLU_2693061_0_0_1"/>
<name>M4BE34_HYAAE</name>
<evidence type="ECO:0000313" key="2">
    <source>
        <dbReference type="Proteomes" id="UP000011713"/>
    </source>
</evidence>
<reference evidence="2" key="1">
    <citation type="journal article" date="2010" name="Science">
        <title>Signatures of adaptation to obligate biotrophy in the Hyaloperonospora arabidopsidis genome.</title>
        <authorList>
            <person name="Baxter L."/>
            <person name="Tripathy S."/>
            <person name="Ishaque N."/>
            <person name="Boot N."/>
            <person name="Cabral A."/>
            <person name="Kemen E."/>
            <person name="Thines M."/>
            <person name="Ah-Fong A."/>
            <person name="Anderson R."/>
            <person name="Badejoko W."/>
            <person name="Bittner-Eddy P."/>
            <person name="Boore J.L."/>
            <person name="Chibucos M.C."/>
            <person name="Coates M."/>
            <person name="Dehal P."/>
            <person name="Delehaunty K."/>
            <person name="Dong S."/>
            <person name="Downton P."/>
            <person name="Dumas B."/>
            <person name="Fabro G."/>
            <person name="Fronick C."/>
            <person name="Fuerstenberg S.I."/>
            <person name="Fulton L."/>
            <person name="Gaulin E."/>
            <person name="Govers F."/>
            <person name="Hughes L."/>
            <person name="Humphray S."/>
            <person name="Jiang R.H."/>
            <person name="Judelson H."/>
            <person name="Kamoun S."/>
            <person name="Kyung K."/>
            <person name="Meijer H."/>
            <person name="Minx P."/>
            <person name="Morris P."/>
            <person name="Nelson J."/>
            <person name="Phuntumart V."/>
            <person name="Qutob D."/>
            <person name="Rehmany A."/>
            <person name="Rougon-Cardoso A."/>
            <person name="Ryden P."/>
            <person name="Torto-Alalibo T."/>
            <person name="Studholme D."/>
            <person name="Wang Y."/>
            <person name="Win J."/>
            <person name="Wood J."/>
            <person name="Clifton S.W."/>
            <person name="Rogers J."/>
            <person name="Van den Ackerveken G."/>
            <person name="Jones J.D."/>
            <person name="McDowell J.M."/>
            <person name="Beynon J."/>
            <person name="Tyler B.M."/>
        </authorList>
    </citation>
    <scope>NUCLEOTIDE SEQUENCE [LARGE SCALE GENOMIC DNA]</scope>
    <source>
        <strain evidence="2">Emoy2</strain>
    </source>
</reference>
<proteinExistence type="predicted"/>
<dbReference type="AlphaFoldDB" id="M4BE34"/>
<sequence>MACFSFLLQVLTHRLNLFESHDIKRLTFVAQKMTKTEVYSRRSRRMKLLASVRKVECQTFKSYLPVCLCVCVCL</sequence>
<dbReference type="EMBL" id="JH598169">
    <property type="status" value="NOT_ANNOTATED_CDS"/>
    <property type="molecule type" value="Genomic_DNA"/>
</dbReference>
<accession>M4BE34</accession>
<keyword evidence="2" id="KW-1185">Reference proteome</keyword>
<evidence type="ECO:0000313" key="1">
    <source>
        <dbReference type="EnsemblProtists" id="HpaP804552"/>
    </source>
</evidence>
<protein>
    <submittedName>
        <fullName evidence="1">Uncharacterized protein</fullName>
    </submittedName>
</protein>
<dbReference type="InParanoid" id="M4BE34"/>
<organism evidence="1 2">
    <name type="scientific">Hyaloperonospora arabidopsidis (strain Emoy2)</name>
    <name type="common">Downy mildew agent</name>
    <name type="synonym">Peronospora arabidopsidis</name>
    <dbReference type="NCBI Taxonomy" id="559515"/>
    <lineage>
        <taxon>Eukaryota</taxon>
        <taxon>Sar</taxon>
        <taxon>Stramenopiles</taxon>
        <taxon>Oomycota</taxon>
        <taxon>Peronosporomycetes</taxon>
        <taxon>Peronosporales</taxon>
        <taxon>Peronosporaceae</taxon>
        <taxon>Hyaloperonospora</taxon>
    </lineage>
</organism>
<dbReference type="Proteomes" id="UP000011713">
    <property type="component" value="Unassembled WGS sequence"/>
</dbReference>
<dbReference type="EnsemblProtists" id="HpaT804552">
    <property type="protein sequence ID" value="HpaP804552"/>
    <property type="gene ID" value="HpaG804552"/>
</dbReference>
<reference evidence="1" key="2">
    <citation type="submission" date="2015-06" db="UniProtKB">
        <authorList>
            <consortium name="EnsemblProtists"/>
        </authorList>
    </citation>
    <scope>IDENTIFICATION</scope>
    <source>
        <strain evidence="1">Emoy2</strain>
    </source>
</reference>
<dbReference type="VEuPathDB" id="FungiDB:HpaG804552"/>